<evidence type="ECO:0000313" key="3">
    <source>
        <dbReference type="EMBL" id="AWM74650.1"/>
    </source>
</evidence>
<dbReference type="InterPro" id="IPR004701">
    <property type="entry name" value="PTS_EIIA_man-typ"/>
</dbReference>
<accession>A0ABM6VYD7</accession>
<sequence length="135" mass="14894">MKIYLLSHGKLASGMKNTIELLAGEQPNLIAFDSYLPNGPDLTEFLQKLAQEKEQFIVVTDLLGGSVNRLALEKLVSKNIYLISGMNTALVLSLVLLDTKCTVDQIQKLVNTSKDTVRLLLPSKNSAVNETEEDF</sequence>
<name>A0ABM6VYD7_9LACO</name>
<keyword evidence="4" id="KW-1185">Reference proteome</keyword>
<dbReference type="PROSITE" id="PS51096">
    <property type="entry name" value="PTS_EIIA_TYPE_4"/>
    <property type="match status" value="1"/>
</dbReference>
<feature type="domain" description="PTS EIIA type-4" evidence="2">
    <location>
        <begin position="1"/>
        <end position="117"/>
    </location>
</feature>
<dbReference type="Gene3D" id="3.40.50.510">
    <property type="entry name" value="Phosphotransferase system, mannose-type IIA component"/>
    <property type="match status" value="1"/>
</dbReference>
<dbReference type="Pfam" id="PF03610">
    <property type="entry name" value="EIIA-man"/>
    <property type="match status" value="1"/>
</dbReference>
<evidence type="ECO:0000313" key="4">
    <source>
        <dbReference type="Proteomes" id="UP000246036"/>
    </source>
</evidence>
<evidence type="ECO:0000259" key="2">
    <source>
        <dbReference type="PROSITE" id="PS51096"/>
    </source>
</evidence>
<dbReference type="InterPro" id="IPR051471">
    <property type="entry name" value="Bacterial_PTS_sugar_comp"/>
</dbReference>
<dbReference type="Proteomes" id="UP000246036">
    <property type="component" value="Chromosome"/>
</dbReference>
<dbReference type="InterPro" id="IPR036662">
    <property type="entry name" value="PTS_EIIA_man-typ_sf"/>
</dbReference>
<dbReference type="RefSeq" id="WP_109585760.1">
    <property type="nucleotide sequence ID" value="NZ_CP029477.1"/>
</dbReference>
<reference evidence="3 4" key="1">
    <citation type="submission" date="2018-05" db="EMBL/GenBank/DDBJ databases">
        <title>Reference genomes for bee gut microbiota database.</title>
        <authorList>
            <person name="Ellegaard K.M."/>
        </authorList>
    </citation>
    <scope>NUCLEOTIDE SEQUENCE [LARGE SCALE GENOMIC DNA]</scope>
    <source>
        <strain evidence="3 4">ESL0186</strain>
    </source>
</reference>
<proteinExistence type="predicted"/>
<keyword evidence="1" id="KW-0808">Transferase</keyword>
<evidence type="ECO:0000256" key="1">
    <source>
        <dbReference type="ARBA" id="ARBA00022679"/>
    </source>
</evidence>
<dbReference type="PANTHER" id="PTHR33799:SF1">
    <property type="entry name" value="PTS SYSTEM MANNOSE-SPECIFIC EIIAB COMPONENT-RELATED"/>
    <property type="match status" value="1"/>
</dbReference>
<organism evidence="3 4">
    <name type="scientific">Lactobacillus kullabergensis</name>
    <dbReference type="NCBI Taxonomy" id="1218493"/>
    <lineage>
        <taxon>Bacteria</taxon>
        <taxon>Bacillati</taxon>
        <taxon>Bacillota</taxon>
        <taxon>Bacilli</taxon>
        <taxon>Lactobacillales</taxon>
        <taxon>Lactobacillaceae</taxon>
        <taxon>Lactobacillus</taxon>
    </lineage>
</organism>
<protein>
    <submittedName>
        <fullName evidence="3">PTS fructose IIA subunit</fullName>
    </submittedName>
</protein>
<dbReference type="EMBL" id="CP029477">
    <property type="protein sequence ID" value="AWM74650.1"/>
    <property type="molecule type" value="Genomic_DNA"/>
</dbReference>
<dbReference type="SUPFAM" id="SSF53062">
    <property type="entry name" value="PTS system fructose IIA component-like"/>
    <property type="match status" value="1"/>
</dbReference>
<gene>
    <name evidence="3" type="ORF">DKL58_00930</name>
</gene>
<dbReference type="PANTHER" id="PTHR33799">
    <property type="entry name" value="PTS PERMEASE-RELATED-RELATED"/>
    <property type="match status" value="1"/>
</dbReference>